<feature type="region of interest" description="Disordered" evidence="1">
    <location>
        <begin position="275"/>
        <end position="301"/>
    </location>
</feature>
<evidence type="ECO:0000256" key="1">
    <source>
        <dbReference type="SAM" id="MobiDB-lite"/>
    </source>
</evidence>
<dbReference type="Proteomes" id="UP001596137">
    <property type="component" value="Unassembled WGS sequence"/>
</dbReference>
<protein>
    <submittedName>
        <fullName evidence="3">Helix-turn-helix transcriptional regulator</fullName>
    </submittedName>
</protein>
<dbReference type="PANTHER" id="PTHR35010:SF2">
    <property type="entry name" value="BLL4672 PROTEIN"/>
    <property type="match status" value="1"/>
</dbReference>
<evidence type="ECO:0000259" key="2">
    <source>
        <dbReference type="PROSITE" id="PS50943"/>
    </source>
</evidence>
<dbReference type="PROSITE" id="PS50943">
    <property type="entry name" value="HTH_CROC1"/>
    <property type="match status" value="1"/>
</dbReference>
<dbReference type="EMBL" id="JBHSRF010000045">
    <property type="protein sequence ID" value="MFC6084597.1"/>
    <property type="molecule type" value="Genomic_DNA"/>
</dbReference>
<dbReference type="Pfam" id="PF13560">
    <property type="entry name" value="HTH_31"/>
    <property type="match status" value="1"/>
</dbReference>
<keyword evidence="4" id="KW-1185">Reference proteome</keyword>
<evidence type="ECO:0000313" key="4">
    <source>
        <dbReference type="Proteomes" id="UP001596137"/>
    </source>
</evidence>
<proteinExistence type="predicted"/>
<dbReference type="SMART" id="SM00530">
    <property type="entry name" value="HTH_XRE"/>
    <property type="match status" value="1"/>
</dbReference>
<feature type="domain" description="HTH cro/C1-type" evidence="2">
    <location>
        <begin position="26"/>
        <end position="82"/>
    </location>
</feature>
<dbReference type="RefSeq" id="WP_380757827.1">
    <property type="nucleotide sequence ID" value="NZ_JBHSRF010000045.1"/>
</dbReference>
<reference evidence="4" key="1">
    <citation type="journal article" date="2019" name="Int. J. Syst. Evol. Microbiol.">
        <title>The Global Catalogue of Microorganisms (GCM) 10K type strain sequencing project: providing services to taxonomists for standard genome sequencing and annotation.</title>
        <authorList>
            <consortium name="The Broad Institute Genomics Platform"/>
            <consortium name="The Broad Institute Genome Sequencing Center for Infectious Disease"/>
            <person name="Wu L."/>
            <person name="Ma J."/>
        </authorList>
    </citation>
    <scope>NUCLEOTIDE SEQUENCE [LARGE SCALE GENOMIC DNA]</scope>
    <source>
        <strain evidence="4">JCM 30346</strain>
    </source>
</reference>
<dbReference type="InterPro" id="IPR010982">
    <property type="entry name" value="Lambda_DNA-bd_dom_sf"/>
</dbReference>
<organism evidence="3 4">
    <name type="scientific">Sphaerisporangium aureirubrum</name>
    <dbReference type="NCBI Taxonomy" id="1544736"/>
    <lineage>
        <taxon>Bacteria</taxon>
        <taxon>Bacillati</taxon>
        <taxon>Actinomycetota</taxon>
        <taxon>Actinomycetes</taxon>
        <taxon>Streptosporangiales</taxon>
        <taxon>Streptosporangiaceae</taxon>
        <taxon>Sphaerisporangium</taxon>
    </lineage>
</organism>
<dbReference type="PANTHER" id="PTHR35010">
    <property type="entry name" value="BLL4672 PROTEIN-RELATED"/>
    <property type="match status" value="1"/>
</dbReference>
<gene>
    <name evidence="3" type="ORF">ACFP1K_25790</name>
</gene>
<name>A0ABW1NQT9_9ACTN</name>
<evidence type="ECO:0000313" key="3">
    <source>
        <dbReference type="EMBL" id="MFC6084597.1"/>
    </source>
</evidence>
<accession>A0ABW1NQT9</accession>
<dbReference type="InterPro" id="IPR001387">
    <property type="entry name" value="Cro/C1-type_HTH"/>
</dbReference>
<dbReference type="SUPFAM" id="SSF47413">
    <property type="entry name" value="lambda repressor-like DNA-binding domains"/>
    <property type="match status" value="1"/>
</dbReference>
<comment type="caution">
    <text evidence="3">The sequence shown here is derived from an EMBL/GenBank/DDBJ whole genome shotgun (WGS) entry which is preliminary data.</text>
</comment>
<dbReference type="Gene3D" id="3.30.450.180">
    <property type="match status" value="1"/>
</dbReference>
<dbReference type="InterPro" id="IPR041413">
    <property type="entry name" value="MLTR_LBD"/>
</dbReference>
<dbReference type="Pfam" id="PF17765">
    <property type="entry name" value="MLTR_LBD"/>
    <property type="match status" value="1"/>
</dbReference>
<dbReference type="Gene3D" id="1.10.260.40">
    <property type="entry name" value="lambda repressor-like DNA-binding domains"/>
    <property type="match status" value="1"/>
</dbReference>
<dbReference type="CDD" id="cd00093">
    <property type="entry name" value="HTH_XRE"/>
    <property type="match status" value="1"/>
</dbReference>
<sequence length="301" mass="33692">MDSDKLLGDFLRARREVTSPDSIGLIRAGRRRTPGLRREEIAMMAGVSTDYYIRLEQGRERRPSEQVLGALARVLNLDAAATDHLFELAHPRPRRPARRVERVSPGLLSILRGLEYTPAFVLGRWMDVLAANRMTRALYDGLEHNDNLLRLTFLNPESRGFYVDWEVAAATKAALLRGLAGTDPDDPYLPELVDELCDQSPDFRRMWARHDVDVAGDQDKRFHHRLVGDLTLTIERLFAGNARGQQLVVFQAEPGSSSEYALGLLRRLLDGDGEAGRTHDGFPRPTFDRLGSPAALGGVRS</sequence>